<sequence>MALLLRLRVKDMERGSTRSPPHAGLRSAAGEDVLNGPALTVRLRASGAEATEFRSPNERPVPPDVRAGERLQPLHRDVPALQQGAEGHPSRSCVQRQFLFLQHARVSPRQPWIRPGPTGFEAHHDGNGPGVRAGRSKLHHASMDLSVCGDLRELGRPYGDPQGARQRECRERQAPCRRRALPPCGQRPDVPRSPP</sequence>
<keyword evidence="3" id="KW-1185">Reference proteome</keyword>
<feature type="region of interest" description="Disordered" evidence="1">
    <location>
        <begin position="45"/>
        <end position="64"/>
    </location>
</feature>
<dbReference type="STRING" id="695939.SAMN00790413_04033"/>
<dbReference type="EMBL" id="FWWU01000006">
    <property type="protein sequence ID" value="SMB82492.1"/>
    <property type="molecule type" value="Genomic_DNA"/>
</dbReference>
<accession>A0A1W1UN21</accession>
<dbReference type="Proteomes" id="UP000192582">
    <property type="component" value="Unassembled WGS sequence"/>
</dbReference>
<evidence type="ECO:0000256" key="1">
    <source>
        <dbReference type="SAM" id="MobiDB-lite"/>
    </source>
</evidence>
<dbReference type="AlphaFoldDB" id="A0A1W1UN21"/>
<proteinExistence type="predicted"/>
<name>A0A1W1UN21_9DEIO</name>
<feature type="compositionally biased region" description="Basic and acidic residues" evidence="1">
    <location>
        <begin position="165"/>
        <end position="174"/>
    </location>
</feature>
<feature type="region of interest" description="Disordered" evidence="1">
    <location>
        <begin position="153"/>
        <end position="195"/>
    </location>
</feature>
<evidence type="ECO:0000313" key="3">
    <source>
        <dbReference type="Proteomes" id="UP000192582"/>
    </source>
</evidence>
<evidence type="ECO:0000313" key="2">
    <source>
        <dbReference type="EMBL" id="SMB82492.1"/>
    </source>
</evidence>
<reference evidence="2 3" key="1">
    <citation type="submission" date="2017-04" db="EMBL/GenBank/DDBJ databases">
        <authorList>
            <person name="Afonso C.L."/>
            <person name="Miller P.J."/>
            <person name="Scott M.A."/>
            <person name="Spackman E."/>
            <person name="Goraichik I."/>
            <person name="Dimitrov K.M."/>
            <person name="Suarez D.L."/>
            <person name="Swayne D.E."/>
        </authorList>
    </citation>
    <scope>NUCLEOTIDE SEQUENCE [LARGE SCALE GENOMIC DNA]</scope>
    <source>
        <strain evidence="2 3">KR-140</strain>
    </source>
</reference>
<feature type="region of interest" description="Disordered" evidence="1">
    <location>
        <begin position="11"/>
        <end position="31"/>
    </location>
</feature>
<gene>
    <name evidence="2" type="ORF">SAMN00790413_04033</name>
</gene>
<organism evidence="2 3">
    <name type="scientific">Deinococcus hopiensis KR-140</name>
    <dbReference type="NCBI Taxonomy" id="695939"/>
    <lineage>
        <taxon>Bacteria</taxon>
        <taxon>Thermotogati</taxon>
        <taxon>Deinococcota</taxon>
        <taxon>Deinococci</taxon>
        <taxon>Deinococcales</taxon>
        <taxon>Deinococcaceae</taxon>
        <taxon>Deinococcus</taxon>
    </lineage>
</organism>
<protein>
    <submittedName>
        <fullName evidence="2">Uncharacterized protein</fullName>
    </submittedName>
</protein>